<reference evidence="1" key="1">
    <citation type="submission" date="2022-10" db="EMBL/GenBank/DDBJ databases">
        <title>Complete genome sequence of Agrobacterium salinitolerans CFBP5507.</title>
        <authorList>
            <person name="Tchabashvili S."/>
            <person name="Yen H.-C."/>
            <person name="Haryono M."/>
            <person name="Lin Y.-C."/>
            <person name="Lai E.-M."/>
            <person name="Kuo C.-H."/>
        </authorList>
    </citation>
    <scope>NUCLEOTIDE SEQUENCE</scope>
    <source>
        <strain evidence="1">CFBP5507</strain>
    </source>
</reference>
<gene>
    <name evidence="1" type="ORF">CFBP5507_10580</name>
</gene>
<dbReference type="KEGG" id="asal:CFBP5507_10580"/>
<organism evidence="1 2">
    <name type="scientific">Agrobacterium salinitolerans</name>
    <dbReference type="NCBI Taxonomy" id="1183413"/>
    <lineage>
        <taxon>Bacteria</taxon>
        <taxon>Pseudomonadati</taxon>
        <taxon>Pseudomonadota</taxon>
        <taxon>Alphaproteobacteria</taxon>
        <taxon>Hyphomicrobiales</taxon>
        <taxon>Rhizobiaceae</taxon>
        <taxon>Rhizobium/Agrobacterium group</taxon>
        <taxon>Agrobacterium</taxon>
    </lineage>
</organism>
<name>A0A4Z1RE15_9HYPH</name>
<protein>
    <submittedName>
        <fullName evidence="1">Uncharacterized protein</fullName>
    </submittedName>
</protein>
<dbReference type="EMBL" id="CP109968">
    <property type="protein sequence ID" value="UYZ06686.1"/>
    <property type="molecule type" value="Genomic_DNA"/>
</dbReference>
<accession>A0A4Z1RE15</accession>
<dbReference type="AlphaFoldDB" id="A0A4Z1RE15"/>
<evidence type="ECO:0000313" key="2">
    <source>
        <dbReference type="Proteomes" id="UP000298735"/>
    </source>
</evidence>
<evidence type="ECO:0000313" key="1">
    <source>
        <dbReference type="EMBL" id="UYZ06686.1"/>
    </source>
</evidence>
<sequence>MPLKFVATAKERATLSQYYKFIRIRDILGTPMVITSISLFIYGIGTATSLAMTYIEGARRDKNWDFYRVTGIVLCFFWPLLVPLLVVATAFSALGLQKRRENVLSFGREKTLS</sequence>
<dbReference type="Proteomes" id="UP000298735">
    <property type="component" value="Chromosome Circular"/>
</dbReference>
<dbReference type="OrthoDB" id="8388660at2"/>
<proteinExistence type="predicted"/>